<dbReference type="Pfam" id="PF12833">
    <property type="entry name" value="HTH_18"/>
    <property type="match status" value="1"/>
</dbReference>
<dbReference type="Proteomes" id="UP001153404">
    <property type="component" value="Unassembled WGS sequence"/>
</dbReference>
<dbReference type="PANTHER" id="PTHR46796:SF6">
    <property type="entry name" value="ARAC SUBFAMILY"/>
    <property type="match status" value="1"/>
</dbReference>
<dbReference type="RefSeq" id="WP_277538780.1">
    <property type="nucleotide sequence ID" value="NZ_JAPDIA010000009.1"/>
</dbReference>
<dbReference type="Gene3D" id="1.10.10.60">
    <property type="entry name" value="Homeodomain-like"/>
    <property type="match status" value="2"/>
</dbReference>
<evidence type="ECO:0000313" key="7">
    <source>
        <dbReference type="Proteomes" id="UP001153404"/>
    </source>
</evidence>
<dbReference type="SMART" id="SM00342">
    <property type="entry name" value="HTH_ARAC"/>
    <property type="match status" value="1"/>
</dbReference>
<dbReference type="InterPro" id="IPR018060">
    <property type="entry name" value="HTH_AraC"/>
</dbReference>
<name>A0A9X4L0S5_9BACL</name>
<keyword evidence="2" id="KW-0238">DNA-binding</keyword>
<evidence type="ECO:0000256" key="1">
    <source>
        <dbReference type="ARBA" id="ARBA00023015"/>
    </source>
</evidence>
<dbReference type="GO" id="GO:0043565">
    <property type="term" value="F:sequence-specific DNA binding"/>
    <property type="evidence" value="ECO:0007669"/>
    <property type="project" value="InterPro"/>
</dbReference>
<accession>A0A9X4L0S5</accession>
<evidence type="ECO:0000256" key="3">
    <source>
        <dbReference type="ARBA" id="ARBA00023159"/>
    </source>
</evidence>
<gene>
    <name evidence="6" type="ORF">OMP40_36185</name>
</gene>
<dbReference type="Gene3D" id="2.60.120.10">
    <property type="entry name" value="Jelly Rolls"/>
    <property type="match status" value="1"/>
</dbReference>
<evidence type="ECO:0000313" key="6">
    <source>
        <dbReference type="EMBL" id="MDG0814118.1"/>
    </source>
</evidence>
<dbReference type="InterPro" id="IPR018062">
    <property type="entry name" value="HTH_AraC-typ_CS"/>
</dbReference>
<keyword evidence="7" id="KW-1185">Reference proteome</keyword>
<evidence type="ECO:0000256" key="2">
    <source>
        <dbReference type="ARBA" id="ARBA00023125"/>
    </source>
</evidence>
<feature type="domain" description="HTH araC/xylS-type" evidence="5">
    <location>
        <begin position="196"/>
        <end position="294"/>
    </location>
</feature>
<protein>
    <submittedName>
        <fullName evidence="6">AraC family transcriptional regulator</fullName>
    </submittedName>
</protein>
<dbReference type="InterPro" id="IPR037923">
    <property type="entry name" value="HTH-like"/>
</dbReference>
<dbReference type="Pfam" id="PF02311">
    <property type="entry name" value="AraC_binding"/>
    <property type="match status" value="1"/>
</dbReference>
<dbReference type="PANTHER" id="PTHR46796">
    <property type="entry name" value="HTH-TYPE TRANSCRIPTIONAL ACTIVATOR RHAS-RELATED"/>
    <property type="match status" value="1"/>
</dbReference>
<dbReference type="EMBL" id="JAPDIA010000009">
    <property type="protein sequence ID" value="MDG0814118.1"/>
    <property type="molecule type" value="Genomic_DNA"/>
</dbReference>
<organism evidence="6 7">
    <name type="scientific">Cohnella rhizosphaerae</name>
    <dbReference type="NCBI Taxonomy" id="1457232"/>
    <lineage>
        <taxon>Bacteria</taxon>
        <taxon>Bacillati</taxon>
        <taxon>Bacillota</taxon>
        <taxon>Bacilli</taxon>
        <taxon>Bacillales</taxon>
        <taxon>Paenibacillaceae</taxon>
        <taxon>Cohnella</taxon>
    </lineage>
</organism>
<dbReference type="GO" id="GO:0003700">
    <property type="term" value="F:DNA-binding transcription factor activity"/>
    <property type="evidence" value="ECO:0007669"/>
    <property type="project" value="InterPro"/>
</dbReference>
<dbReference type="InterPro" id="IPR014710">
    <property type="entry name" value="RmlC-like_jellyroll"/>
</dbReference>
<dbReference type="InterPro" id="IPR003313">
    <property type="entry name" value="AraC-bd"/>
</dbReference>
<dbReference type="InterPro" id="IPR050204">
    <property type="entry name" value="AraC_XylS_family_regulators"/>
</dbReference>
<dbReference type="PROSITE" id="PS01124">
    <property type="entry name" value="HTH_ARAC_FAMILY_2"/>
    <property type="match status" value="1"/>
</dbReference>
<keyword evidence="1" id="KW-0805">Transcription regulation</keyword>
<dbReference type="SUPFAM" id="SSF51215">
    <property type="entry name" value="Regulatory protein AraC"/>
    <property type="match status" value="1"/>
</dbReference>
<proteinExistence type="predicted"/>
<dbReference type="PROSITE" id="PS00041">
    <property type="entry name" value="HTH_ARAC_FAMILY_1"/>
    <property type="match status" value="1"/>
</dbReference>
<comment type="caution">
    <text evidence="6">The sequence shown here is derived from an EMBL/GenBank/DDBJ whole genome shotgun (WGS) entry which is preliminary data.</text>
</comment>
<keyword evidence="4" id="KW-0804">Transcription</keyword>
<dbReference type="SUPFAM" id="SSF46689">
    <property type="entry name" value="Homeodomain-like"/>
    <property type="match status" value="2"/>
</dbReference>
<dbReference type="InterPro" id="IPR009057">
    <property type="entry name" value="Homeodomain-like_sf"/>
</dbReference>
<sequence length="298" mass="34692">MDHFAEARRRLLLRLSPHVRVALDHREPRMRLKPRIIFDYELLYMEKGALTLRIERDVHTVVPGDIVLFKPGKEHEIIGSSGECRMPHIHFDLVYDEDAEAVPVNFKPLKECSEEERRLIRPDPLGDALLMPDIVRIGNHAEIHRQLLHLIHAYDRRDEAFIVLQKSLVLSILHQLIKGLEAEQNARLTLHEKTLEQTVTHIVDNYNRVVGLDELSRIACLSVYHFSRLFKEKYGLSPHQFQIRRRIEKAKEYMLYSRRSLTSIAEEVGYGSVYAFSKAFKQAEGLSPRQFVRAFAGN</sequence>
<reference evidence="6" key="1">
    <citation type="submission" date="2022-10" db="EMBL/GenBank/DDBJ databases">
        <title>Comparative genomic analysis of Cohnella hashimotonis sp. nov., isolated from the International Space Station.</title>
        <authorList>
            <person name="Simpson A."/>
            <person name="Venkateswaran K."/>
        </authorList>
    </citation>
    <scope>NUCLEOTIDE SEQUENCE</scope>
    <source>
        <strain evidence="6">DSM 28161</strain>
    </source>
</reference>
<dbReference type="AlphaFoldDB" id="A0A9X4L0S5"/>
<evidence type="ECO:0000259" key="5">
    <source>
        <dbReference type="PROSITE" id="PS01124"/>
    </source>
</evidence>
<keyword evidence="3" id="KW-0010">Activator</keyword>
<evidence type="ECO:0000256" key="4">
    <source>
        <dbReference type="ARBA" id="ARBA00023163"/>
    </source>
</evidence>